<organism evidence="1 2">
    <name type="scientific">Nocardioides acrostichi</name>
    <dbReference type="NCBI Taxonomy" id="2784339"/>
    <lineage>
        <taxon>Bacteria</taxon>
        <taxon>Bacillati</taxon>
        <taxon>Actinomycetota</taxon>
        <taxon>Actinomycetes</taxon>
        <taxon>Propionibacteriales</taxon>
        <taxon>Nocardioidaceae</taxon>
        <taxon>Nocardioides</taxon>
    </lineage>
</organism>
<dbReference type="EMBL" id="JADIVZ010000006">
    <property type="protein sequence ID" value="MBF4162586.1"/>
    <property type="molecule type" value="Genomic_DNA"/>
</dbReference>
<evidence type="ECO:0000313" key="1">
    <source>
        <dbReference type="EMBL" id="MBF4162586.1"/>
    </source>
</evidence>
<dbReference type="AlphaFoldDB" id="A0A930V2B3"/>
<reference evidence="1" key="1">
    <citation type="submission" date="2020-11" db="EMBL/GenBank/DDBJ databases">
        <title>Nocardioides sp. CBS4Y-1, whole genome shotgun sequence.</title>
        <authorList>
            <person name="Tuo L."/>
        </authorList>
    </citation>
    <scope>NUCLEOTIDE SEQUENCE</scope>
    <source>
        <strain evidence="1">CBS4Y-1</strain>
    </source>
</reference>
<dbReference type="Proteomes" id="UP000656804">
    <property type="component" value="Unassembled WGS sequence"/>
</dbReference>
<gene>
    <name evidence="1" type="ORF">ISG29_12885</name>
</gene>
<comment type="caution">
    <text evidence="1">The sequence shown here is derived from an EMBL/GenBank/DDBJ whole genome shotgun (WGS) entry which is preliminary data.</text>
</comment>
<accession>A0A930V2B3</accession>
<keyword evidence="2" id="KW-1185">Reference proteome</keyword>
<name>A0A930V2B3_9ACTN</name>
<sequence length="107" mass="10722">MTAVTAAAGQGEQEPVLVFAVAVSLEPGRGERSDLLRVPAHEDRVVDLVDAAVVCGEVVLVRAPPEVALDIGQRRDPGALAHALLVAVAVPALSGGRGGGGVEVVGT</sequence>
<protein>
    <submittedName>
        <fullName evidence="1">Uncharacterized protein</fullName>
    </submittedName>
</protein>
<proteinExistence type="predicted"/>
<evidence type="ECO:0000313" key="2">
    <source>
        <dbReference type="Proteomes" id="UP000656804"/>
    </source>
</evidence>
<dbReference type="RefSeq" id="WP_194503852.1">
    <property type="nucleotide sequence ID" value="NZ_JADIVZ010000006.1"/>
</dbReference>